<comment type="caution">
    <text evidence="1">The sequence shown here is derived from an EMBL/GenBank/DDBJ whole genome shotgun (WGS) entry which is preliminary data.</text>
</comment>
<sequence length="89" mass="10001">MTHSNLIGLLGKQAARKFSSENSKNRIMEIIKTYKISNWCQYDESPVGDVSGMEETNVNTIMGGHPCVITTHLDDNGSGFEKRVFRPLR</sequence>
<proteinExistence type="predicted"/>
<gene>
    <name evidence="1" type="ORF">LCGC14_3001080</name>
</gene>
<dbReference type="AlphaFoldDB" id="A0A0F8X1G4"/>
<organism evidence="1">
    <name type="scientific">marine sediment metagenome</name>
    <dbReference type="NCBI Taxonomy" id="412755"/>
    <lineage>
        <taxon>unclassified sequences</taxon>
        <taxon>metagenomes</taxon>
        <taxon>ecological metagenomes</taxon>
    </lineage>
</organism>
<protein>
    <submittedName>
        <fullName evidence="1">Uncharacterized protein</fullName>
    </submittedName>
</protein>
<evidence type="ECO:0000313" key="1">
    <source>
        <dbReference type="EMBL" id="KKK62763.1"/>
    </source>
</evidence>
<name>A0A0F8X1G4_9ZZZZ</name>
<reference evidence="1" key="1">
    <citation type="journal article" date="2015" name="Nature">
        <title>Complex archaea that bridge the gap between prokaryotes and eukaryotes.</title>
        <authorList>
            <person name="Spang A."/>
            <person name="Saw J.H."/>
            <person name="Jorgensen S.L."/>
            <person name="Zaremba-Niedzwiedzka K."/>
            <person name="Martijn J."/>
            <person name="Lind A.E."/>
            <person name="van Eijk R."/>
            <person name="Schleper C."/>
            <person name="Guy L."/>
            <person name="Ettema T.J."/>
        </authorList>
    </citation>
    <scope>NUCLEOTIDE SEQUENCE</scope>
</reference>
<accession>A0A0F8X1G4</accession>
<dbReference type="EMBL" id="LAZR01061841">
    <property type="protein sequence ID" value="KKK62763.1"/>
    <property type="molecule type" value="Genomic_DNA"/>
</dbReference>